<dbReference type="GO" id="GO:0000398">
    <property type="term" value="P:mRNA splicing, via spliceosome"/>
    <property type="evidence" value="ECO:0007669"/>
    <property type="project" value="TreeGrafter"/>
</dbReference>
<dbReference type="AlphaFoldDB" id="A0A177WKR1"/>
<dbReference type="VEuPathDB" id="FungiDB:BDEG_23829"/>
<dbReference type="EMBL" id="DS022303">
    <property type="protein sequence ID" value="OAJ40050.1"/>
    <property type="molecule type" value="Genomic_DNA"/>
</dbReference>
<evidence type="ECO:0000313" key="4">
    <source>
        <dbReference type="EMBL" id="OAJ40050.1"/>
    </source>
</evidence>
<accession>A0A177WKR1</accession>
<dbReference type="Pfam" id="PF00076">
    <property type="entry name" value="RRM_1"/>
    <property type="match status" value="1"/>
</dbReference>
<gene>
    <name evidence="4" type="ORF">BDEG_23829</name>
</gene>
<dbReference type="eggNOG" id="KOG4206">
    <property type="taxonomic scope" value="Eukaryota"/>
</dbReference>
<dbReference type="InterPro" id="IPR045164">
    <property type="entry name" value="RBM41/RNPC3"/>
</dbReference>
<feature type="domain" description="RRM" evidence="3">
    <location>
        <begin position="318"/>
        <end position="401"/>
    </location>
</feature>
<dbReference type="InterPro" id="IPR000504">
    <property type="entry name" value="RRM_dom"/>
</dbReference>
<dbReference type="GO" id="GO:0005689">
    <property type="term" value="C:U12-type spliceosomal complex"/>
    <property type="evidence" value="ECO:0007669"/>
    <property type="project" value="TreeGrafter"/>
</dbReference>
<dbReference type="GO" id="GO:0097157">
    <property type="term" value="F:pre-mRNA intronic binding"/>
    <property type="evidence" value="ECO:0007669"/>
    <property type="project" value="TreeGrafter"/>
</dbReference>
<dbReference type="InterPro" id="IPR012677">
    <property type="entry name" value="Nucleotide-bd_a/b_plait_sf"/>
</dbReference>
<dbReference type="CDD" id="cd12239">
    <property type="entry name" value="RRM2_RBM40_like"/>
    <property type="match status" value="1"/>
</dbReference>
<dbReference type="Proteomes" id="UP000077115">
    <property type="component" value="Unassembled WGS sequence"/>
</dbReference>
<dbReference type="PANTHER" id="PTHR16105">
    <property type="entry name" value="RNA-BINDING REGION-CONTAINING PROTEIN 3"/>
    <property type="match status" value="1"/>
</dbReference>
<dbReference type="PROSITE" id="PS50102">
    <property type="entry name" value="RRM"/>
    <property type="match status" value="1"/>
</dbReference>
<reference evidence="4 5" key="2">
    <citation type="submission" date="2016-05" db="EMBL/GenBank/DDBJ databases">
        <title>Lineage-specific infection strategies underlie the spectrum of fungal disease in amphibians.</title>
        <authorList>
            <person name="Cuomo C.A."/>
            <person name="Farrer R.A."/>
            <person name="James T."/>
            <person name="Longcore J."/>
            <person name="Birren B."/>
        </authorList>
    </citation>
    <scope>NUCLEOTIDE SEQUENCE [LARGE SCALE GENOMIC DNA]</scope>
    <source>
        <strain evidence="4 5">JEL423</strain>
    </source>
</reference>
<evidence type="ECO:0000256" key="2">
    <source>
        <dbReference type="PROSITE-ProRule" id="PRU00176"/>
    </source>
</evidence>
<evidence type="ECO:0000313" key="5">
    <source>
        <dbReference type="Proteomes" id="UP000077115"/>
    </source>
</evidence>
<evidence type="ECO:0000259" key="3">
    <source>
        <dbReference type="PROSITE" id="PS50102"/>
    </source>
</evidence>
<name>A0A177WKR1_BATDL</name>
<keyword evidence="1 2" id="KW-0694">RNA-binding</keyword>
<dbReference type="SMART" id="SM00360">
    <property type="entry name" value="RRM"/>
    <property type="match status" value="1"/>
</dbReference>
<dbReference type="GO" id="GO:0030626">
    <property type="term" value="F:U12 snRNA binding"/>
    <property type="evidence" value="ECO:0007669"/>
    <property type="project" value="TreeGrafter"/>
</dbReference>
<dbReference type="SUPFAM" id="SSF54928">
    <property type="entry name" value="RNA-binding domain, RBD"/>
    <property type="match status" value="1"/>
</dbReference>
<protein>
    <recommendedName>
        <fullName evidence="3">RRM domain-containing protein</fullName>
    </recommendedName>
</protein>
<reference evidence="4 5" key="1">
    <citation type="submission" date="2006-10" db="EMBL/GenBank/DDBJ databases">
        <title>The Genome Sequence of Batrachochytrium dendrobatidis JEL423.</title>
        <authorList>
            <consortium name="The Broad Institute Genome Sequencing Platform"/>
            <person name="Birren B."/>
            <person name="Lander E."/>
            <person name="Galagan J."/>
            <person name="Cuomo C."/>
            <person name="Devon K."/>
            <person name="Jaffe D."/>
            <person name="Butler J."/>
            <person name="Alvarez P."/>
            <person name="Gnerre S."/>
            <person name="Grabherr M."/>
            <person name="Kleber M."/>
            <person name="Mauceli E."/>
            <person name="Brockman W."/>
            <person name="Young S."/>
            <person name="LaButti K."/>
            <person name="Sykes S."/>
            <person name="DeCaprio D."/>
            <person name="Crawford M."/>
            <person name="Koehrsen M."/>
            <person name="Engels R."/>
            <person name="Montgomery P."/>
            <person name="Pearson M."/>
            <person name="Howarth C."/>
            <person name="Larson L."/>
            <person name="White J."/>
            <person name="O'Leary S."/>
            <person name="Kodira C."/>
            <person name="Zeng Q."/>
            <person name="Yandava C."/>
            <person name="Alvarado L."/>
            <person name="Longcore J."/>
            <person name="James T."/>
        </authorList>
    </citation>
    <scope>NUCLEOTIDE SEQUENCE [LARGE SCALE GENOMIC DNA]</scope>
    <source>
        <strain evidence="4 5">JEL423</strain>
    </source>
</reference>
<dbReference type="PANTHER" id="PTHR16105:SF0">
    <property type="entry name" value="RNA-BINDING REGION-CONTAINING PROTEIN 3"/>
    <property type="match status" value="1"/>
</dbReference>
<sequence length="401" mass="44389">MLKTHQISIINCPESVRSVLPSLLSDLSQPVVFDSVETIVPFAPINLIFDSLSDAVSALETLSALRIMGKPLRLKPSFDPISMDLGIYYPSNPALLYKYPNPTPEILLNISTAIKAVPALYTQVLHLMNKMHLPPPWTCYPSINDLPNKQDICSKTKATSNKNTMSDSSKKRKIQNSSLVENSNAFKEEFESDSSDTFPIVLEPATCKRQKLNSKCGSDGIKSSSYKSVVASKKLNQHAINICIHSQTCDDIALVSNHSTVQPIHPIDTNLSTTETGPSNVELDALSVLGSDRLLKASYSTLLQLPAYKNYNQGSPSKTLFIKNINYKRVSDSQLLNLFSKILPSSSLPENRIDVRLMKKGKMKGQAFVKYETTKLAETALNLFHGLILEEKPMVIQFGKE</sequence>
<dbReference type="InterPro" id="IPR035979">
    <property type="entry name" value="RBD_domain_sf"/>
</dbReference>
<evidence type="ECO:0000256" key="1">
    <source>
        <dbReference type="ARBA" id="ARBA00022884"/>
    </source>
</evidence>
<dbReference type="STRING" id="403673.A0A177WKR1"/>
<dbReference type="OrthoDB" id="277802at2759"/>
<organism evidence="4 5">
    <name type="scientific">Batrachochytrium dendrobatidis (strain JEL423)</name>
    <dbReference type="NCBI Taxonomy" id="403673"/>
    <lineage>
        <taxon>Eukaryota</taxon>
        <taxon>Fungi</taxon>
        <taxon>Fungi incertae sedis</taxon>
        <taxon>Chytridiomycota</taxon>
        <taxon>Chytridiomycota incertae sedis</taxon>
        <taxon>Chytridiomycetes</taxon>
        <taxon>Rhizophydiales</taxon>
        <taxon>Rhizophydiales incertae sedis</taxon>
        <taxon>Batrachochytrium</taxon>
    </lineage>
</organism>
<dbReference type="Gene3D" id="3.30.70.330">
    <property type="match status" value="1"/>
</dbReference>
<proteinExistence type="predicted"/>